<dbReference type="AlphaFoldDB" id="A0A176VE85"/>
<feature type="region of interest" description="Disordered" evidence="1">
    <location>
        <begin position="19"/>
        <end position="90"/>
    </location>
</feature>
<protein>
    <submittedName>
        <fullName evidence="2">Uncharacterized protein</fullName>
    </submittedName>
</protein>
<dbReference type="EMBL" id="LVLJ01003906">
    <property type="protein sequence ID" value="OAE19258.1"/>
    <property type="molecule type" value="Genomic_DNA"/>
</dbReference>
<reference evidence="2" key="1">
    <citation type="submission" date="2016-03" db="EMBL/GenBank/DDBJ databases">
        <title>Mechanisms controlling the formation of the plant cell surface in tip-growing cells are functionally conserved among land plants.</title>
        <authorList>
            <person name="Honkanen S."/>
            <person name="Jones V.A."/>
            <person name="Morieri G."/>
            <person name="Champion C."/>
            <person name="Hetherington A.J."/>
            <person name="Kelly S."/>
            <person name="Saint-Marcoux D."/>
            <person name="Proust H."/>
            <person name="Prescott H."/>
            <person name="Dolan L."/>
        </authorList>
    </citation>
    <scope>NUCLEOTIDE SEQUENCE [LARGE SCALE GENOMIC DNA]</scope>
    <source>
        <tissue evidence="2">Whole gametophyte</tissue>
    </source>
</reference>
<accession>A0A176VE85</accession>
<dbReference type="Proteomes" id="UP000077202">
    <property type="component" value="Unassembled WGS sequence"/>
</dbReference>
<evidence type="ECO:0000313" key="2">
    <source>
        <dbReference type="EMBL" id="OAE19258.1"/>
    </source>
</evidence>
<feature type="region of interest" description="Disordered" evidence="1">
    <location>
        <begin position="169"/>
        <end position="213"/>
    </location>
</feature>
<organism evidence="2 3">
    <name type="scientific">Marchantia polymorpha subsp. ruderalis</name>
    <dbReference type="NCBI Taxonomy" id="1480154"/>
    <lineage>
        <taxon>Eukaryota</taxon>
        <taxon>Viridiplantae</taxon>
        <taxon>Streptophyta</taxon>
        <taxon>Embryophyta</taxon>
        <taxon>Marchantiophyta</taxon>
        <taxon>Marchantiopsida</taxon>
        <taxon>Marchantiidae</taxon>
        <taxon>Marchantiales</taxon>
        <taxon>Marchantiaceae</taxon>
        <taxon>Marchantia</taxon>
    </lineage>
</organism>
<keyword evidence="3" id="KW-1185">Reference proteome</keyword>
<name>A0A176VE85_MARPO</name>
<comment type="caution">
    <text evidence="2">The sequence shown here is derived from an EMBL/GenBank/DDBJ whole genome shotgun (WGS) entry which is preliminary data.</text>
</comment>
<feature type="compositionally biased region" description="Basic and acidic residues" evidence="1">
    <location>
        <begin position="22"/>
        <end position="34"/>
    </location>
</feature>
<feature type="compositionally biased region" description="Basic and acidic residues" evidence="1">
    <location>
        <begin position="52"/>
        <end position="70"/>
    </location>
</feature>
<evidence type="ECO:0000313" key="3">
    <source>
        <dbReference type="Proteomes" id="UP000077202"/>
    </source>
</evidence>
<evidence type="ECO:0000256" key="1">
    <source>
        <dbReference type="SAM" id="MobiDB-lite"/>
    </source>
</evidence>
<sequence length="213" mass="24096">MGREIHEPTTTTTVAMVATMDGQERVEGRIWGSREEEDDAEDDGMRWGGPKADGKGRDAPGDVDSPPERCRHSHLKRTHGGANEKHFFRSSAKSPRAWTASRCTPIPTFSVRMEGFGLRMFCRESRIERAESVCPNAKRMSQGDDWEEWTGRRRVTDVIRASAVSGPRVGYSKLTDPQVAQQQKVHESRSSRPTFQSAIGSRRSPRWQWWPGI</sequence>
<proteinExistence type="predicted"/>
<gene>
    <name evidence="2" type="ORF">AXG93_3507s1300</name>
</gene>